<organism evidence="1 2">
    <name type="scientific">Aspergillus tanneri</name>
    <dbReference type="NCBI Taxonomy" id="1220188"/>
    <lineage>
        <taxon>Eukaryota</taxon>
        <taxon>Fungi</taxon>
        <taxon>Dikarya</taxon>
        <taxon>Ascomycota</taxon>
        <taxon>Pezizomycotina</taxon>
        <taxon>Eurotiomycetes</taxon>
        <taxon>Eurotiomycetidae</taxon>
        <taxon>Eurotiales</taxon>
        <taxon>Aspergillaceae</taxon>
        <taxon>Aspergillus</taxon>
        <taxon>Aspergillus subgen. Circumdati</taxon>
    </lineage>
</organism>
<comment type="caution">
    <text evidence="1">The sequence shown here is derived from an EMBL/GenBank/DDBJ whole genome shotgun (WGS) entry which is preliminary data.</text>
</comment>
<protein>
    <submittedName>
        <fullName evidence="1">Uncharacterized protein</fullName>
    </submittedName>
</protein>
<keyword evidence="2" id="KW-1185">Reference proteome</keyword>
<evidence type="ECO:0000313" key="2">
    <source>
        <dbReference type="Proteomes" id="UP000308092"/>
    </source>
</evidence>
<dbReference type="Proteomes" id="UP000308092">
    <property type="component" value="Unassembled WGS sequence"/>
</dbReference>
<gene>
    <name evidence="1" type="ORF">EYZ11_002546</name>
</gene>
<proteinExistence type="predicted"/>
<reference evidence="1 2" key="1">
    <citation type="submission" date="2019-03" db="EMBL/GenBank/DDBJ databases">
        <title>The genome sequence of a newly discovered highly antifungal drug resistant Aspergillus species, Aspergillus tanneri NIH 1004.</title>
        <authorList>
            <person name="Mounaud S."/>
            <person name="Singh I."/>
            <person name="Joardar V."/>
            <person name="Pakala S."/>
            <person name="Pakala S."/>
            <person name="Venepally P."/>
            <person name="Hoover J."/>
            <person name="Nierman W."/>
            <person name="Chung J."/>
            <person name="Losada L."/>
        </authorList>
    </citation>
    <scope>NUCLEOTIDE SEQUENCE [LARGE SCALE GENOMIC DNA]</scope>
    <source>
        <strain evidence="1 2">NIH1004</strain>
    </source>
</reference>
<name>A0A4S3JQM2_9EURO</name>
<dbReference type="AlphaFoldDB" id="A0A4S3JQM2"/>
<accession>A0A4S3JQM2</accession>
<sequence length="63" mass="7437">MTDDSTIEEVIIKRDGNLYYKDSGNGKTTVVWRYWPKLNDKFLSKVVVARLLKLFIWKSKLNT</sequence>
<dbReference type="EMBL" id="SOSA01000057">
    <property type="protein sequence ID" value="THC97976.1"/>
    <property type="molecule type" value="Genomic_DNA"/>
</dbReference>
<evidence type="ECO:0000313" key="1">
    <source>
        <dbReference type="EMBL" id="THC97976.1"/>
    </source>
</evidence>
<dbReference type="VEuPathDB" id="FungiDB:EYZ11_002546"/>